<comment type="caution">
    <text evidence="5">The sequence shown here is derived from an EMBL/GenBank/DDBJ whole genome shotgun (WGS) entry which is preliminary data.</text>
</comment>
<proteinExistence type="predicted"/>
<evidence type="ECO:0000256" key="2">
    <source>
        <dbReference type="PROSITE-ProRule" id="PRU01091"/>
    </source>
</evidence>
<dbReference type="InterPro" id="IPR036388">
    <property type="entry name" value="WH-like_DNA-bd_sf"/>
</dbReference>
<dbReference type="InterPro" id="IPR001867">
    <property type="entry name" value="OmpR/PhoB-type_DNA-bd"/>
</dbReference>
<accession>A0ABW4EAQ4</accession>
<reference evidence="6" key="1">
    <citation type="journal article" date="2019" name="Int. J. Syst. Evol. Microbiol.">
        <title>The Global Catalogue of Microorganisms (GCM) 10K type strain sequencing project: providing services to taxonomists for standard genome sequencing and annotation.</title>
        <authorList>
            <consortium name="The Broad Institute Genomics Platform"/>
            <consortium name="The Broad Institute Genome Sequencing Center for Infectious Disease"/>
            <person name="Wu L."/>
            <person name="Ma J."/>
        </authorList>
    </citation>
    <scope>NUCLEOTIDE SEQUENCE [LARGE SCALE GENOMIC DNA]</scope>
    <source>
        <strain evidence="6">CGMCC 1.12477</strain>
    </source>
</reference>
<name>A0ABW4EAQ4_9RHOB</name>
<sequence>MAAMKALGQPSKLVVWGGIFVLVALVIAGVVMFLSLPDANTFNDRVARIFEDNDALVNPNEINLLMVLGQSGTTFAEVLASYRLIIFVLMVLAFCLLLSSVYFLYTNAVLNQHLLEIERTGLHITSLVLNREQKLVAINNMEFGLTDNALETLSVLCEARLDDEIISGADLEAAISGRSPLDCEEASGATRIKRLRDHLGNQLLSQLLIRHVAREGYLLTISPDVIRLK</sequence>
<evidence type="ECO:0000313" key="6">
    <source>
        <dbReference type="Proteomes" id="UP001597186"/>
    </source>
</evidence>
<dbReference type="PROSITE" id="PS51755">
    <property type="entry name" value="OMPR_PHOB"/>
    <property type="match status" value="1"/>
</dbReference>
<keyword evidence="6" id="KW-1185">Reference proteome</keyword>
<dbReference type="SUPFAM" id="SSF46894">
    <property type="entry name" value="C-terminal effector domain of the bipartite response regulators"/>
    <property type="match status" value="1"/>
</dbReference>
<protein>
    <submittedName>
        <fullName evidence="5">Transcriptional regulator</fullName>
    </submittedName>
</protein>
<feature type="DNA-binding region" description="OmpR/PhoB-type" evidence="2">
    <location>
        <begin position="119"/>
        <end position="221"/>
    </location>
</feature>
<evidence type="ECO:0000259" key="4">
    <source>
        <dbReference type="PROSITE" id="PS51755"/>
    </source>
</evidence>
<dbReference type="EMBL" id="JBHUDD010000027">
    <property type="protein sequence ID" value="MFD1508413.1"/>
    <property type="molecule type" value="Genomic_DNA"/>
</dbReference>
<evidence type="ECO:0000256" key="1">
    <source>
        <dbReference type="ARBA" id="ARBA00023125"/>
    </source>
</evidence>
<dbReference type="InterPro" id="IPR016032">
    <property type="entry name" value="Sig_transdc_resp-reg_C-effctor"/>
</dbReference>
<keyword evidence="3" id="KW-0472">Membrane</keyword>
<gene>
    <name evidence="5" type="ORF">ACFTOW_03225</name>
</gene>
<keyword evidence="3" id="KW-1133">Transmembrane helix</keyword>
<keyword evidence="1 2" id="KW-0238">DNA-binding</keyword>
<feature type="transmembrane region" description="Helical" evidence="3">
    <location>
        <begin position="13"/>
        <end position="36"/>
    </location>
</feature>
<dbReference type="Gene3D" id="1.10.10.10">
    <property type="entry name" value="Winged helix-like DNA-binding domain superfamily/Winged helix DNA-binding domain"/>
    <property type="match status" value="1"/>
</dbReference>
<feature type="transmembrane region" description="Helical" evidence="3">
    <location>
        <begin position="84"/>
        <end position="105"/>
    </location>
</feature>
<organism evidence="5 6">
    <name type="scientific">Lacimonas salitolerans</name>
    <dbReference type="NCBI Taxonomy" id="1323750"/>
    <lineage>
        <taxon>Bacteria</taxon>
        <taxon>Pseudomonadati</taxon>
        <taxon>Pseudomonadota</taxon>
        <taxon>Alphaproteobacteria</taxon>
        <taxon>Rhodobacterales</taxon>
        <taxon>Paracoccaceae</taxon>
        <taxon>Lacimonas</taxon>
    </lineage>
</organism>
<keyword evidence="3" id="KW-0812">Transmembrane</keyword>
<evidence type="ECO:0000256" key="3">
    <source>
        <dbReference type="SAM" id="Phobius"/>
    </source>
</evidence>
<dbReference type="Proteomes" id="UP001597186">
    <property type="component" value="Unassembled WGS sequence"/>
</dbReference>
<evidence type="ECO:0000313" key="5">
    <source>
        <dbReference type="EMBL" id="MFD1508413.1"/>
    </source>
</evidence>
<feature type="domain" description="OmpR/PhoB-type" evidence="4">
    <location>
        <begin position="119"/>
        <end position="221"/>
    </location>
</feature>
<dbReference type="RefSeq" id="WP_379913002.1">
    <property type="nucleotide sequence ID" value="NZ_JBHUDD010000027.1"/>
</dbReference>